<evidence type="ECO:0000256" key="1">
    <source>
        <dbReference type="SAM" id="MobiDB-lite"/>
    </source>
</evidence>
<proteinExistence type="predicted"/>
<dbReference type="Proteomes" id="UP001176961">
    <property type="component" value="Unassembled WGS sequence"/>
</dbReference>
<keyword evidence="3" id="KW-1185">Reference proteome</keyword>
<accession>A0AA36MEU3</accession>
<comment type="caution">
    <text evidence="2">The sequence shown here is derived from an EMBL/GenBank/DDBJ whole genome shotgun (WGS) entry which is preliminary data.</text>
</comment>
<feature type="region of interest" description="Disordered" evidence="1">
    <location>
        <begin position="565"/>
        <end position="635"/>
    </location>
</feature>
<protein>
    <recommendedName>
        <fullName evidence="4">IgGFc-binding protein N-terminal domain-containing protein</fullName>
    </recommendedName>
</protein>
<reference evidence="2" key="1">
    <citation type="submission" date="2023-07" db="EMBL/GenBank/DDBJ databases">
        <authorList>
            <consortium name="CYATHOMIX"/>
        </authorList>
    </citation>
    <scope>NUCLEOTIDE SEQUENCE</scope>
    <source>
        <strain evidence="2">N/A</strain>
    </source>
</reference>
<sequence length="661" mass="72813">MRAYENKYTKMKQKCPHLEDGLSQSMTRIGCKRNSFAHGRITGRNESICSIQVVSAVSLLTCSSQPDSAGTKFIFGFIRDADRNISNQLLSVTVLNSNTYDCYLVVDEDYDGSSGLKQFKVPATNMIEVSIPSWYGWMYDSGGMQDDRGPWQLISAKSSEDYDGSSGLKQFKVPATNMIEVSIPSWYGWMYDSGGMQDDRGPWQLISAKSSCPVTLIANNHDNATFQEDSYLVLPTTWAKYGQVYAFTLPPASSDVNQNQHISIIPTERDVKGVLKVGSDSLAFTAKFAGPTTYFMTKTPNSEPKTYKIEADGPILILAGVTCAGNYRSCDHAAFMPQPMPKSLCQSETPISENHPTFVRSYVRDINGFYGELISLFPQGFYVNIPQNCSSQMMTVLKNQYQLSDSEQTPLLSFPFFPEAVNMHVDTAPINVVRYDNGFDQGWQGTFITTVPSTNQYIRGSSSFFTKNDNDTVEVVFANNLYFHMSLDGYSIVDFALDLLPVDDTIENVDYLAAILTVPKRGFHVISSTSDGPYVYCVIGRNENSMYGYYGGLNMPVYTSPSTTTLKTTTKSPTSTVKRISSTSAPSSKTSTNIPVPSPTPRNRLTTSTAITMPSSSTITTTTSTAPPVKTPTKLPTTPSLSYSLSSFFLAILTTCLSLLL</sequence>
<organism evidence="2 3">
    <name type="scientific">Cylicocyclus nassatus</name>
    <name type="common">Nematode worm</name>
    <dbReference type="NCBI Taxonomy" id="53992"/>
    <lineage>
        <taxon>Eukaryota</taxon>
        <taxon>Metazoa</taxon>
        <taxon>Ecdysozoa</taxon>
        <taxon>Nematoda</taxon>
        <taxon>Chromadorea</taxon>
        <taxon>Rhabditida</taxon>
        <taxon>Rhabditina</taxon>
        <taxon>Rhabditomorpha</taxon>
        <taxon>Strongyloidea</taxon>
        <taxon>Strongylidae</taxon>
        <taxon>Cylicocyclus</taxon>
    </lineage>
</organism>
<dbReference type="EMBL" id="CATQJL010000326">
    <property type="protein sequence ID" value="CAJ0609936.1"/>
    <property type="molecule type" value="Genomic_DNA"/>
</dbReference>
<dbReference type="AlphaFoldDB" id="A0AA36MEU3"/>
<evidence type="ECO:0008006" key="4">
    <source>
        <dbReference type="Google" id="ProtNLM"/>
    </source>
</evidence>
<name>A0AA36MEU3_CYLNA</name>
<gene>
    <name evidence="2" type="ORF">CYNAS_LOCUS21919</name>
</gene>
<evidence type="ECO:0000313" key="2">
    <source>
        <dbReference type="EMBL" id="CAJ0609936.1"/>
    </source>
</evidence>
<feature type="compositionally biased region" description="Low complexity" evidence="1">
    <location>
        <begin position="565"/>
        <end position="592"/>
    </location>
</feature>
<evidence type="ECO:0000313" key="3">
    <source>
        <dbReference type="Proteomes" id="UP001176961"/>
    </source>
</evidence>
<feature type="compositionally biased region" description="Low complexity" evidence="1">
    <location>
        <begin position="606"/>
        <end position="635"/>
    </location>
</feature>